<accession>A0A196SE22</accession>
<feature type="transmembrane region" description="Helical" evidence="6">
    <location>
        <begin position="213"/>
        <end position="236"/>
    </location>
</feature>
<dbReference type="GO" id="GO:0016780">
    <property type="term" value="F:phosphotransferase activity, for other substituted phosphate groups"/>
    <property type="evidence" value="ECO:0007669"/>
    <property type="project" value="InterPro"/>
</dbReference>
<feature type="transmembrane region" description="Helical" evidence="6">
    <location>
        <begin position="312"/>
        <end position="329"/>
    </location>
</feature>
<protein>
    <submittedName>
        <fullName evidence="7">CDP-alcohol phosphatidyltransferase</fullName>
    </submittedName>
</protein>
<evidence type="ECO:0000256" key="5">
    <source>
        <dbReference type="RuleBase" id="RU003750"/>
    </source>
</evidence>
<proteinExistence type="inferred from homology"/>
<dbReference type="Proteomes" id="UP000078348">
    <property type="component" value="Unassembled WGS sequence"/>
</dbReference>
<feature type="transmembrane region" description="Helical" evidence="6">
    <location>
        <begin position="335"/>
        <end position="355"/>
    </location>
</feature>
<keyword evidence="4 6" id="KW-0472">Membrane</keyword>
<evidence type="ECO:0000256" key="2">
    <source>
        <dbReference type="ARBA" id="ARBA00010441"/>
    </source>
</evidence>
<dbReference type="EMBL" id="LXWW01000272">
    <property type="protein sequence ID" value="OAO14244.1"/>
    <property type="molecule type" value="Genomic_DNA"/>
</dbReference>
<feature type="transmembrane region" description="Helical" evidence="6">
    <location>
        <begin position="78"/>
        <end position="96"/>
    </location>
</feature>
<comment type="subcellular location">
    <subcellularLocation>
        <location evidence="1">Membrane</location>
    </subcellularLocation>
</comment>
<dbReference type="InterPro" id="IPR000462">
    <property type="entry name" value="CDP-OH_P_trans"/>
</dbReference>
<dbReference type="PANTHER" id="PTHR10414:SF37">
    <property type="entry name" value="BB IN A BOXCAR, ISOFORM C"/>
    <property type="match status" value="1"/>
</dbReference>
<feature type="transmembrane region" description="Helical" evidence="6">
    <location>
        <begin position="282"/>
        <end position="300"/>
    </location>
</feature>
<evidence type="ECO:0000256" key="6">
    <source>
        <dbReference type="SAM" id="Phobius"/>
    </source>
</evidence>
<evidence type="ECO:0000313" key="8">
    <source>
        <dbReference type="Proteomes" id="UP000078348"/>
    </source>
</evidence>
<dbReference type="InterPro" id="IPR043130">
    <property type="entry name" value="CDP-OH_PTrfase_TM_dom"/>
</dbReference>
<dbReference type="InterPro" id="IPR048254">
    <property type="entry name" value="CDP_ALCOHOL_P_TRANSF_CS"/>
</dbReference>
<dbReference type="PANTHER" id="PTHR10414">
    <property type="entry name" value="ETHANOLAMINEPHOSPHOTRANSFERASE"/>
    <property type="match status" value="1"/>
</dbReference>
<feature type="transmembrane region" description="Helical" evidence="6">
    <location>
        <begin position="183"/>
        <end position="207"/>
    </location>
</feature>
<dbReference type="OrthoDB" id="196717at2759"/>
<keyword evidence="6" id="KW-0812">Transmembrane</keyword>
<dbReference type="PROSITE" id="PS00379">
    <property type="entry name" value="CDP_ALCOHOL_P_TRANSF"/>
    <property type="match status" value="1"/>
</dbReference>
<dbReference type="InterPro" id="IPR014472">
    <property type="entry name" value="CHOPT"/>
</dbReference>
<evidence type="ECO:0000256" key="4">
    <source>
        <dbReference type="ARBA" id="ARBA00023136"/>
    </source>
</evidence>
<keyword evidence="3 5" id="KW-0808">Transferase</keyword>
<dbReference type="Gene3D" id="1.20.120.1760">
    <property type="match status" value="1"/>
</dbReference>
<dbReference type="STRING" id="478820.A0A196SE22"/>
<comment type="similarity">
    <text evidence="2 5">Belongs to the CDP-alcohol phosphatidyltransferase class-I family.</text>
</comment>
<evidence type="ECO:0000256" key="3">
    <source>
        <dbReference type="ARBA" id="ARBA00022679"/>
    </source>
</evidence>
<reference evidence="7 8" key="1">
    <citation type="submission" date="2016-05" db="EMBL/GenBank/DDBJ databases">
        <title>Nuclear genome of Blastocystis sp. subtype 1 NandII.</title>
        <authorList>
            <person name="Gentekaki E."/>
            <person name="Curtis B."/>
            <person name="Stairs C."/>
            <person name="Eme L."/>
            <person name="Herman E."/>
            <person name="Klimes V."/>
            <person name="Arias M.C."/>
            <person name="Elias M."/>
            <person name="Hilliou F."/>
            <person name="Klute M."/>
            <person name="Malik S.-B."/>
            <person name="Pightling A."/>
            <person name="Rachubinski R."/>
            <person name="Salas D."/>
            <person name="Schlacht A."/>
            <person name="Suga H."/>
            <person name="Archibald J."/>
            <person name="Ball S.G."/>
            <person name="Clark G."/>
            <person name="Dacks J."/>
            <person name="Van Der Giezen M."/>
            <person name="Tsaousis A."/>
            <person name="Roger A."/>
        </authorList>
    </citation>
    <scope>NUCLEOTIDE SEQUENCE [LARGE SCALE GENOMIC DNA]</scope>
    <source>
        <strain evidence="8">ATCC 50177 / NandII</strain>
    </source>
</reference>
<evidence type="ECO:0000256" key="1">
    <source>
        <dbReference type="ARBA" id="ARBA00004370"/>
    </source>
</evidence>
<feature type="transmembrane region" description="Helical" evidence="6">
    <location>
        <begin position="52"/>
        <end position="71"/>
    </location>
</feature>
<feature type="transmembrane region" description="Helical" evidence="6">
    <location>
        <begin position="142"/>
        <end position="162"/>
    </location>
</feature>
<dbReference type="PIRSF" id="PIRSF015665">
    <property type="entry name" value="CHOPT"/>
    <property type="match status" value="1"/>
</dbReference>
<dbReference type="GO" id="GO:0008654">
    <property type="term" value="P:phospholipid biosynthetic process"/>
    <property type="evidence" value="ECO:0007669"/>
    <property type="project" value="InterPro"/>
</dbReference>
<dbReference type="GO" id="GO:0016020">
    <property type="term" value="C:membrane"/>
    <property type="evidence" value="ECO:0007669"/>
    <property type="project" value="UniProtKB-SubCell"/>
</dbReference>
<evidence type="ECO:0000313" key="7">
    <source>
        <dbReference type="EMBL" id="OAO14244.1"/>
    </source>
</evidence>
<organism evidence="7 8">
    <name type="scientific">Blastocystis sp. subtype 1 (strain ATCC 50177 / NandII)</name>
    <dbReference type="NCBI Taxonomy" id="478820"/>
    <lineage>
        <taxon>Eukaryota</taxon>
        <taxon>Sar</taxon>
        <taxon>Stramenopiles</taxon>
        <taxon>Bigyra</taxon>
        <taxon>Opalozoa</taxon>
        <taxon>Opalinata</taxon>
        <taxon>Blastocystidae</taxon>
        <taxon>Blastocystis</taxon>
    </lineage>
</organism>
<keyword evidence="6" id="KW-1133">Transmembrane helix</keyword>
<keyword evidence="8" id="KW-1185">Reference proteome</keyword>
<sequence length="374" mass="41211">MLSVNPSLSEEDLQYLKTYKYKAGSYTALDTLLSDLAQQTVRFVPEWLSPNAITLIGFALNLCGVAALELLTNEDGSPTRASLFLCALTAAVYIYMDMLDGKQARRLGCSSPLGQIFDHGCDSMSMSCFTYSIVRAIGLKDYRLAGVMFAVVGFVFVTFQLIEYYQDVLMFGTSVCGVSEVEVSCVVVLLLSSFFGTSLWSTSLFGFTLRDCVVFFVVVLMGGAIFGKSVLILFQGGKTVEEDGNKNNSRLDHVKRYVPLLTICLLTAYVSFTPLMRDYPHVVIVIVALCFSHYSILVNVCHLCKKSLSCNFQGHAVLIILALCAWVRAPVPLFGMLLLCCAELAIYSVFIRNVLLAVSRALHIRVFAVKFSSD</sequence>
<dbReference type="AlphaFoldDB" id="A0A196SE22"/>
<dbReference type="Pfam" id="PF01066">
    <property type="entry name" value="CDP-OH_P_transf"/>
    <property type="match status" value="1"/>
</dbReference>
<gene>
    <name evidence="7" type="ORF">AV274_4045</name>
</gene>
<name>A0A196SE22_BLAHN</name>
<comment type="caution">
    <text evidence="7">The sequence shown here is derived from an EMBL/GenBank/DDBJ whole genome shotgun (WGS) entry which is preliminary data.</text>
</comment>